<dbReference type="InterPro" id="IPR000531">
    <property type="entry name" value="Beta-barrel_TonB"/>
</dbReference>
<keyword evidence="2 4" id="KW-0472">Membrane</keyword>
<dbReference type="Proteomes" id="UP000248745">
    <property type="component" value="Unassembled WGS sequence"/>
</dbReference>
<evidence type="ECO:0000313" key="9">
    <source>
        <dbReference type="Proteomes" id="UP000248745"/>
    </source>
</evidence>
<dbReference type="GO" id="GO:0009279">
    <property type="term" value="C:cell outer membrane"/>
    <property type="evidence" value="ECO:0007669"/>
    <property type="project" value="UniProtKB-SubCell"/>
</dbReference>
<dbReference type="SUPFAM" id="SSF56935">
    <property type="entry name" value="Porins"/>
    <property type="match status" value="1"/>
</dbReference>
<dbReference type="Gene3D" id="2.170.130.10">
    <property type="entry name" value="TonB-dependent receptor, plug domain"/>
    <property type="match status" value="1"/>
</dbReference>
<comment type="subcellular location">
    <subcellularLocation>
        <location evidence="1 4">Cell outer membrane</location>
    </subcellularLocation>
</comment>
<dbReference type="RefSeq" id="WP_110998439.1">
    <property type="nucleotide sequence ID" value="NZ_QKTW01000013.1"/>
</dbReference>
<keyword evidence="3" id="KW-0998">Cell outer membrane</keyword>
<dbReference type="InterPro" id="IPR037066">
    <property type="entry name" value="Plug_dom_sf"/>
</dbReference>
<comment type="similarity">
    <text evidence="4">Belongs to the TonB-dependent receptor family.</text>
</comment>
<dbReference type="Gene3D" id="2.60.40.1120">
    <property type="entry name" value="Carboxypeptidase-like, regulatory domain"/>
    <property type="match status" value="1"/>
</dbReference>
<dbReference type="Gene3D" id="2.40.170.20">
    <property type="entry name" value="TonB-dependent receptor, beta-barrel domain"/>
    <property type="match status" value="1"/>
</dbReference>
<keyword evidence="9" id="KW-1185">Reference proteome</keyword>
<reference evidence="8 9" key="1">
    <citation type="submission" date="2018-06" db="EMBL/GenBank/DDBJ databases">
        <title>Mucibacter soli gen. nov., sp. nov., a new member of the family Chitinophagaceae producing mucin.</title>
        <authorList>
            <person name="Kim M.-K."/>
            <person name="Park S."/>
            <person name="Kim T.-S."/>
            <person name="Joung Y."/>
            <person name="Han J.-H."/>
            <person name="Kim S.B."/>
        </authorList>
    </citation>
    <scope>NUCLEOTIDE SEQUENCE [LARGE SCALE GENOMIC DNA]</scope>
    <source>
        <strain evidence="8 9">R1-15</strain>
    </source>
</reference>
<evidence type="ECO:0000256" key="2">
    <source>
        <dbReference type="ARBA" id="ARBA00023136"/>
    </source>
</evidence>
<evidence type="ECO:0000256" key="1">
    <source>
        <dbReference type="ARBA" id="ARBA00004442"/>
    </source>
</evidence>
<dbReference type="Pfam" id="PF07715">
    <property type="entry name" value="Plug"/>
    <property type="match status" value="1"/>
</dbReference>
<evidence type="ECO:0000313" key="8">
    <source>
        <dbReference type="EMBL" id="PZF73376.1"/>
    </source>
</evidence>
<feature type="domain" description="TonB-dependent receptor-like beta-barrel" evidence="6">
    <location>
        <begin position="506"/>
        <end position="878"/>
    </location>
</feature>
<dbReference type="PANTHER" id="PTHR40980:SF4">
    <property type="entry name" value="TONB-DEPENDENT RECEPTOR-LIKE BETA-BARREL DOMAIN-CONTAINING PROTEIN"/>
    <property type="match status" value="1"/>
</dbReference>
<dbReference type="SUPFAM" id="SSF49464">
    <property type="entry name" value="Carboxypeptidase regulatory domain-like"/>
    <property type="match status" value="1"/>
</dbReference>
<evidence type="ECO:0000259" key="7">
    <source>
        <dbReference type="Pfam" id="PF07715"/>
    </source>
</evidence>
<name>A0A2W2BIV2_9BACT</name>
<dbReference type="OrthoDB" id="8727862at2"/>
<evidence type="ECO:0000256" key="3">
    <source>
        <dbReference type="ARBA" id="ARBA00023237"/>
    </source>
</evidence>
<protein>
    <submittedName>
        <fullName evidence="8">TonB-dependent receptor</fullName>
    </submittedName>
</protein>
<dbReference type="InterPro" id="IPR036942">
    <property type="entry name" value="Beta-barrel_TonB_sf"/>
</dbReference>
<keyword evidence="8" id="KW-0675">Receptor</keyword>
<dbReference type="Pfam" id="PF13715">
    <property type="entry name" value="CarbopepD_reg_2"/>
    <property type="match status" value="1"/>
</dbReference>
<evidence type="ECO:0000259" key="6">
    <source>
        <dbReference type="Pfam" id="PF00593"/>
    </source>
</evidence>
<gene>
    <name evidence="8" type="ORF">DN068_08270</name>
</gene>
<dbReference type="EMBL" id="QKTW01000013">
    <property type="protein sequence ID" value="PZF73376.1"/>
    <property type="molecule type" value="Genomic_DNA"/>
</dbReference>
<evidence type="ECO:0000256" key="5">
    <source>
        <dbReference type="SAM" id="SignalP"/>
    </source>
</evidence>
<feature type="domain" description="TonB-dependent receptor plug" evidence="7">
    <location>
        <begin position="130"/>
        <end position="235"/>
    </location>
</feature>
<organism evidence="8 9">
    <name type="scientific">Taibaiella soli</name>
    <dbReference type="NCBI Taxonomy" id="1649169"/>
    <lineage>
        <taxon>Bacteria</taxon>
        <taxon>Pseudomonadati</taxon>
        <taxon>Bacteroidota</taxon>
        <taxon>Chitinophagia</taxon>
        <taxon>Chitinophagales</taxon>
        <taxon>Chitinophagaceae</taxon>
        <taxon>Taibaiella</taxon>
    </lineage>
</organism>
<proteinExistence type="inferred from homology"/>
<keyword evidence="5" id="KW-0732">Signal</keyword>
<sequence>MRLPLRIFLISTALFSLSPLARAAVLKGVVLDNKTGEPLAGAPVTLAGTSYISVTGLDGSYEFKNIPGGNYKIVTHYASYEKWEKEITLTQDENIKFNIALKQGTTQLKEVEVKTHLKNGTDEQARNKEKNSDQVMNVMSARSIEMLPDITVANVLQRVSGVTVQRDATGDARYATIRGMDKRYSYTTVNGVKIPSPDDKGRYIPMDIFPAEILDRLDVVKTLTPNMEGDAIGGVMNLVMKDAPDRFTFSASAATGVNELLLNRSFEKFNSSAINAKDPAARNGGIGYNAVTNDFTRANSDFQHGNVMPNALFSLTVGDRFLKDKKLGVIFSGSYQNTFKGSNQIIYKPSSQPDIGNEVSLTDLLLRQYSTQETRTGLHTKVDYRFNSRNQISLYGLFLQLNERESRYTIDTTVNINRTGAGTGPVDITNRSALRKQNIINATLMGNHILTDKLKVDWRGAISRATRDVPDLSEIHTSTGADKDSLGNQVVKPELINKWSHSWENTTDQDYEGYLDITYTPKIFGKDVEFMVGGMYRHKDRVNYYNDYNLVPNGQQLFTNIYDGSFSVQTPAGETQYNDLSYTVTENISAAYAQGKMMMGDKLQVLGGVRVENTFQHYTIKEDPNKFVGQNGTITYMNILPGLHFKYMLDNKQNIRLSYYSSLSRPGFFEIVPYTFPGEVFDEGGNYNLRPAVANNLDARYEWFPKGIDQLLVGAFYKNISDPIEYALLQNGGPSNQIIKPINQTSQNATNYGLEIVFTKYFHRFGVSLNYTYTNSSIVDSVRSYIRDATGSAHFYNVTETHPLQGQATHIGNMSLIYKYQEIGLDAHFTVAYTGRMIAYISPFVGLDYWQKGMTTLALSVEKRIAKHVYAYAKINNLLNTARVVEMKTSKDKYMAYPYELPYQTLPNSVLIEKDLYGRNYLVGIRFKLN</sequence>
<keyword evidence="4" id="KW-0798">TonB box</keyword>
<dbReference type="PANTHER" id="PTHR40980">
    <property type="entry name" value="PLUG DOMAIN-CONTAINING PROTEIN"/>
    <property type="match status" value="1"/>
</dbReference>
<evidence type="ECO:0000256" key="4">
    <source>
        <dbReference type="RuleBase" id="RU003357"/>
    </source>
</evidence>
<feature type="signal peptide" evidence="5">
    <location>
        <begin position="1"/>
        <end position="23"/>
    </location>
</feature>
<dbReference type="InterPro" id="IPR012910">
    <property type="entry name" value="Plug_dom"/>
</dbReference>
<feature type="chain" id="PRO_5016061049" evidence="5">
    <location>
        <begin position="24"/>
        <end position="930"/>
    </location>
</feature>
<accession>A0A2W2BIV2</accession>
<dbReference type="Pfam" id="PF00593">
    <property type="entry name" value="TonB_dep_Rec_b-barrel"/>
    <property type="match status" value="1"/>
</dbReference>
<comment type="caution">
    <text evidence="8">The sequence shown here is derived from an EMBL/GenBank/DDBJ whole genome shotgun (WGS) entry which is preliminary data.</text>
</comment>
<dbReference type="AlphaFoldDB" id="A0A2W2BIV2"/>
<dbReference type="InterPro" id="IPR008969">
    <property type="entry name" value="CarboxyPept-like_regulatory"/>
</dbReference>